<evidence type="ECO:0000256" key="2">
    <source>
        <dbReference type="RuleBase" id="RU363015"/>
    </source>
</evidence>
<accession>A0A6S6T348</accession>
<keyword evidence="2 3" id="KW-0378">Hydrolase</keyword>
<dbReference type="GO" id="GO:0008714">
    <property type="term" value="F:AMP nucleosidase activity"/>
    <property type="evidence" value="ECO:0007669"/>
    <property type="project" value="UniProtKB-EC"/>
</dbReference>
<comment type="catalytic activity">
    <reaction evidence="1">
        <text>AMP + H2O = D-ribose 5-phosphate + adenine</text>
        <dbReference type="Rhea" id="RHEA:20129"/>
        <dbReference type="ChEBI" id="CHEBI:15377"/>
        <dbReference type="ChEBI" id="CHEBI:16708"/>
        <dbReference type="ChEBI" id="CHEBI:78346"/>
        <dbReference type="ChEBI" id="CHEBI:456215"/>
        <dbReference type="EC" id="3.2.2.4"/>
    </reaction>
</comment>
<dbReference type="PANTHER" id="PTHR43393:SF2">
    <property type="entry name" value="CYTOKININ RIBOSIDE 5'-MONOPHOSPHATE PHOSPHORIBOHYDROLASE"/>
    <property type="match status" value="1"/>
</dbReference>
<evidence type="ECO:0000256" key="1">
    <source>
        <dbReference type="ARBA" id="ARBA00000274"/>
    </source>
</evidence>
<dbReference type="GO" id="GO:0005829">
    <property type="term" value="C:cytosol"/>
    <property type="evidence" value="ECO:0007669"/>
    <property type="project" value="TreeGrafter"/>
</dbReference>
<dbReference type="NCBIfam" id="TIGR00730">
    <property type="entry name" value="Rossman fold protein, TIGR00730 family"/>
    <property type="match status" value="1"/>
</dbReference>
<reference evidence="3" key="1">
    <citation type="submission" date="2020-01" db="EMBL/GenBank/DDBJ databases">
        <authorList>
            <person name="Meier V. D."/>
            <person name="Meier V D."/>
        </authorList>
    </citation>
    <scope>NUCLEOTIDE SEQUENCE</scope>
    <source>
        <strain evidence="3">HLG_WM_MAG_12</strain>
    </source>
</reference>
<dbReference type="SUPFAM" id="SSF102405">
    <property type="entry name" value="MCP/YpsA-like"/>
    <property type="match status" value="1"/>
</dbReference>
<comment type="similarity">
    <text evidence="2">Belongs to the LOG family.</text>
</comment>
<keyword evidence="2" id="KW-0203">Cytokinin biosynthesis</keyword>
<dbReference type="PANTHER" id="PTHR43393">
    <property type="entry name" value="CYTOKININ RIBOSIDE 5'-MONOPHOSPHATE PHOSPHORIBOHYDROLASE"/>
    <property type="match status" value="1"/>
</dbReference>
<dbReference type="EC" id="3.2.2.n1" evidence="2"/>
<dbReference type="Pfam" id="PF03641">
    <property type="entry name" value="Lysine_decarbox"/>
    <property type="match status" value="1"/>
</dbReference>
<dbReference type="EMBL" id="CACVAW010000044">
    <property type="protein sequence ID" value="CAA6811127.1"/>
    <property type="molecule type" value="Genomic_DNA"/>
</dbReference>
<dbReference type="GO" id="GO:0009691">
    <property type="term" value="P:cytokinin biosynthetic process"/>
    <property type="evidence" value="ECO:0007669"/>
    <property type="project" value="UniProtKB-UniRule"/>
</dbReference>
<dbReference type="Gene3D" id="3.40.50.450">
    <property type="match status" value="1"/>
</dbReference>
<dbReference type="AlphaFoldDB" id="A0A6S6T348"/>
<organism evidence="3">
    <name type="scientific">uncultured Campylobacterales bacterium</name>
    <dbReference type="NCBI Taxonomy" id="352960"/>
    <lineage>
        <taxon>Bacteria</taxon>
        <taxon>Pseudomonadati</taxon>
        <taxon>Campylobacterota</taxon>
        <taxon>Epsilonproteobacteria</taxon>
        <taxon>Campylobacterales</taxon>
        <taxon>environmental samples</taxon>
    </lineage>
</organism>
<protein>
    <recommendedName>
        <fullName evidence="2">Cytokinin riboside 5'-monophosphate phosphoribohydrolase</fullName>
        <ecNumber evidence="2">3.2.2.n1</ecNumber>
    </recommendedName>
</protein>
<name>A0A6S6T348_9BACT</name>
<sequence>MRKKIDKNSVYVDSWSLFKIMADFVQGFDELEDLGASVTVFGSARTKESDKYYKQATDISKAIADRGYNVITGGSKGIMEAANKGAFISKKAESIGLNIKLPFEQSGNPYTDTELTFDYFFVRKVMLVKYSLAYVIMPGGFGTLDELFEVLTLIQTQKSAPGGVILVGREYWSKLIDFIQTSMVEEGTISPEDVDLIHIADDVDDVLRVVDNSLAQQLDGLKEMGLDNSNYYKTLKGMLNSKMLNNS</sequence>
<gene>
    <name evidence="3" type="ORF">HELGO_WM6403</name>
</gene>
<proteinExistence type="inferred from homology"/>
<dbReference type="InterPro" id="IPR005269">
    <property type="entry name" value="LOG"/>
</dbReference>
<dbReference type="InterPro" id="IPR031100">
    <property type="entry name" value="LOG_fam"/>
</dbReference>
<dbReference type="InterPro" id="IPR052341">
    <property type="entry name" value="LOG_family_nucleotidases"/>
</dbReference>
<evidence type="ECO:0000313" key="3">
    <source>
        <dbReference type="EMBL" id="CAA6811127.1"/>
    </source>
</evidence>